<organism evidence="2">
    <name type="scientific">Hanusia phi</name>
    <dbReference type="NCBI Taxonomy" id="3032"/>
    <lineage>
        <taxon>Eukaryota</taxon>
        <taxon>Cryptophyceae</taxon>
        <taxon>Pyrenomonadales</taxon>
        <taxon>Geminigeraceae</taxon>
        <taxon>Hanusia</taxon>
    </lineage>
</organism>
<feature type="compositionally biased region" description="Basic and acidic residues" evidence="1">
    <location>
        <begin position="273"/>
        <end position="293"/>
    </location>
</feature>
<feature type="compositionally biased region" description="Acidic residues" evidence="1">
    <location>
        <begin position="892"/>
        <end position="919"/>
    </location>
</feature>
<dbReference type="EMBL" id="HBEO01035944">
    <property type="protein sequence ID" value="CAD8509802.1"/>
    <property type="molecule type" value="Transcribed_RNA"/>
</dbReference>
<evidence type="ECO:0000313" key="2">
    <source>
        <dbReference type="EMBL" id="CAD8509802.1"/>
    </source>
</evidence>
<feature type="region of interest" description="Disordered" evidence="1">
    <location>
        <begin position="174"/>
        <end position="195"/>
    </location>
</feature>
<evidence type="ECO:0000256" key="1">
    <source>
        <dbReference type="SAM" id="MobiDB-lite"/>
    </source>
</evidence>
<sequence>MIGGQGSFADVYGNPLALSGSMNPAMLSNMQKPKGQDSSKNVSVLMQPCAEEINRVIAMNLPDEAKAAMEKIAGNGIPVYSLEGDAKRGSEIREGDKVMYGKLSYKGNGCNCYILCENESQALEKVGLMRFMKLANNTCTRPKSVIFICATKQSIADFEKQYAVQTKVVEKKEDVHSAESGKNVPPDAEPSEAGSANLVEKKQVVLSANWPEDGVYICKEDDKCCDIAKLFGVDLDLLVEKNKKTYKALTKTVRLKEGTMLQLPLPGEVKKVAADATESKKPVKKSKANEGNKSKSKNNQSDLAEEVEEAPEVILSRWSANDTPEQCGHRQVSLTDRIPFNIVKDTDVAMWDSYREETLAAASFETLVSKLVFMQSQLLSPAFNLFWLENKSADWVSKCKQVKDATGFNECLQDLFLQGIDWESVNRHWDIDEEQEEDFGNYAPAALVETLSSADCGMRIFCELNGERQHGKLYIGRHPKDGSPIWLVQVEKAPKGRTSTAFKLNGGEHLKATSFVQTCLNTKISQPLKKIFIDETAQTLHDWLVQRGHIDKPQLASSGAIALLADIMPDVSSKQGEAANRIHQILERVPLAAVKSKKEEVWKEFFERVGQAQDPKPLANSLKWMSEQLITKVLEAQWLQNSREDWEVRCERCETWKELNLLLLEFEDDGINWRAVEGRISMEKSKQASEGKEGKGQETRKASHKKKRELKDAILPYPFAVGAQQSLPDGWKVTVHTASLWRLEDCVVTLCTPDGLFLHSIEEVLKYYSITGRLAEFTESLRRTFVHALQEARGLHTKRFQRLAKYLALDVSASPDPAPGVLAGTTRGARLLARRDKKEETHALTIGSSRLKRVTKKAQSTNEGDQGDEKSIEEKFEIEKLADDGETRTEEQEQMEQEQMEQEGDDPENEDVDFNDEGDSQQGIESLE</sequence>
<feature type="region of interest" description="Disordered" evidence="1">
    <location>
        <begin position="833"/>
        <end position="928"/>
    </location>
</feature>
<protein>
    <recommendedName>
        <fullName evidence="3">LysM domain-containing protein</fullName>
    </recommendedName>
</protein>
<feature type="region of interest" description="Disordered" evidence="1">
    <location>
        <begin position="684"/>
        <end position="705"/>
    </location>
</feature>
<feature type="region of interest" description="Disordered" evidence="1">
    <location>
        <begin position="273"/>
        <end position="303"/>
    </location>
</feature>
<name>A0A7S0I3D4_9CRYP</name>
<reference evidence="2" key="1">
    <citation type="submission" date="2021-01" db="EMBL/GenBank/DDBJ databases">
        <authorList>
            <person name="Corre E."/>
            <person name="Pelletier E."/>
            <person name="Niang G."/>
            <person name="Scheremetjew M."/>
            <person name="Finn R."/>
            <person name="Kale V."/>
            <person name="Holt S."/>
            <person name="Cochrane G."/>
            <person name="Meng A."/>
            <person name="Brown T."/>
            <person name="Cohen L."/>
        </authorList>
    </citation>
    <scope>NUCLEOTIDE SEQUENCE</scope>
    <source>
        <strain evidence="2">CCMP325</strain>
    </source>
</reference>
<dbReference type="AlphaFoldDB" id="A0A7S0I3D4"/>
<gene>
    <name evidence="2" type="ORF">HPHI1048_LOCUS24391</name>
</gene>
<feature type="compositionally biased region" description="Basic and acidic residues" evidence="1">
    <location>
        <begin position="684"/>
        <end position="701"/>
    </location>
</feature>
<accession>A0A7S0I3D4</accession>
<proteinExistence type="predicted"/>
<feature type="compositionally biased region" description="Basic and acidic residues" evidence="1">
    <location>
        <begin position="833"/>
        <end position="842"/>
    </location>
</feature>
<evidence type="ECO:0008006" key="3">
    <source>
        <dbReference type="Google" id="ProtNLM"/>
    </source>
</evidence>
<feature type="compositionally biased region" description="Basic and acidic residues" evidence="1">
    <location>
        <begin position="867"/>
        <end position="891"/>
    </location>
</feature>